<evidence type="ECO:0000313" key="3">
    <source>
        <dbReference type="Proteomes" id="UP000066624"/>
    </source>
</evidence>
<evidence type="ECO:0000259" key="1">
    <source>
        <dbReference type="Pfam" id="PF13937"/>
    </source>
</evidence>
<name>A0A0K0XYV9_9GAMM</name>
<dbReference type="KEGG" id="wma:WM2015_2515"/>
<dbReference type="STRING" id="1579979.WM2015_2515"/>
<dbReference type="EMBL" id="CP012154">
    <property type="protein sequence ID" value="AKS42873.1"/>
    <property type="molecule type" value="Genomic_DNA"/>
</dbReference>
<dbReference type="AlphaFoldDB" id="A0A0K0XYV9"/>
<accession>A0A0K0XYV9</accession>
<protein>
    <submittedName>
        <fullName evidence="2">Sodium:solute symporter associated protein</fullName>
    </submittedName>
</protein>
<dbReference type="NCBIfam" id="TIGR03647">
    <property type="entry name" value="Na_symport_sm"/>
    <property type="match status" value="1"/>
</dbReference>
<proteinExistence type="predicted"/>
<organism evidence="2 3">
    <name type="scientific">Wenzhouxiangella marina</name>
    <dbReference type="NCBI Taxonomy" id="1579979"/>
    <lineage>
        <taxon>Bacteria</taxon>
        <taxon>Pseudomonadati</taxon>
        <taxon>Pseudomonadota</taxon>
        <taxon>Gammaproteobacteria</taxon>
        <taxon>Chromatiales</taxon>
        <taxon>Wenzhouxiangellaceae</taxon>
        <taxon>Wenzhouxiangella</taxon>
    </lineage>
</organism>
<feature type="domain" description="Sodium symporter small subunit" evidence="1">
    <location>
        <begin position="8"/>
        <end position="86"/>
    </location>
</feature>
<gene>
    <name evidence="2" type="ORF">WM2015_2515</name>
</gene>
<dbReference type="OrthoDB" id="9797746at2"/>
<dbReference type="Pfam" id="PF13937">
    <property type="entry name" value="DUF4212"/>
    <property type="match status" value="1"/>
</dbReference>
<dbReference type="PATRIC" id="fig|1579979.3.peg.2570"/>
<keyword evidence="3" id="KW-1185">Reference proteome</keyword>
<evidence type="ECO:0000313" key="2">
    <source>
        <dbReference type="EMBL" id="AKS42873.1"/>
    </source>
</evidence>
<dbReference type="RefSeq" id="WP_049726399.1">
    <property type="nucleotide sequence ID" value="NZ_CP012154.1"/>
</dbReference>
<sequence length="88" mass="10113">MTLDRTAAAYWKANIRIILICLVIWAISSFGFAILLRPALAALPFTIGGVDLGFWFAQQGSILVFIGLIFYYTWYMNRLDREFDVDEK</sequence>
<dbReference type="Proteomes" id="UP000066624">
    <property type="component" value="Chromosome"/>
</dbReference>
<reference evidence="2 3" key="1">
    <citation type="submission" date="2015-07" db="EMBL/GenBank/DDBJ databases">
        <authorList>
            <person name="Noorani M."/>
        </authorList>
    </citation>
    <scope>NUCLEOTIDE SEQUENCE [LARGE SCALE GENOMIC DNA]</scope>
    <source>
        <strain evidence="2 3">KCTC 42284</strain>
    </source>
</reference>
<dbReference type="InterPro" id="IPR019886">
    <property type="entry name" value="Na_symporter_ssu"/>
</dbReference>